<feature type="transmembrane region" description="Helical" evidence="1">
    <location>
        <begin position="65"/>
        <end position="89"/>
    </location>
</feature>
<keyword evidence="1" id="KW-0472">Membrane</keyword>
<reference evidence="2 3" key="1">
    <citation type="journal article" date="2019" name="Commun. Biol.">
        <title>The bagworm genome reveals a unique fibroin gene that provides high tensile strength.</title>
        <authorList>
            <person name="Kono N."/>
            <person name="Nakamura H."/>
            <person name="Ohtoshi R."/>
            <person name="Tomita M."/>
            <person name="Numata K."/>
            <person name="Arakawa K."/>
        </authorList>
    </citation>
    <scope>NUCLEOTIDE SEQUENCE [LARGE SCALE GENOMIC DNA]</scope>
</reference>
<gene>
    <name evidence="2" type="ORF">EVAR_70273_1</name>
</gene>
<evidence type="ECO:0000313" key="2">
    <source>
        <dbReference type="EMBL" id="GBP93604.1"/>
    </source>
</evidence>
<name>A0A4C2A2X5_EUMVA</name>
<organism evidence="2 3">
    <name type="scientific">Eumeta variegata</name>
    <name type="common">Bagworm moth</name>
    <name type="synonym">Eumeta japonica</name>
    <dbReference type="NCBI Taxonomy" id="151549"/>
    <lineage>
        <taxon>Eukaryota</taxon>
        <taxon>Metazoa</taxon>
        <taxon>Ecdysozoa</taxon>
        <taxon>Arthropoda</taxon>
        <taxon>Hexapoda</taxon>
        <taxon>Insecta</taxon>
        <taxon>Pterygota</taxon>
        <taxon>Neoptera</taxon>
        <taxon>Endopterygota</taxon>
        <taxon>Lepidoptera</taxon>
        <taxon>Glossata</taxon>
        <taxon>Ditrysia</taxon>
        <taxon>Tineoidea</taxon>
        <taxon>Psychidae</taxon>
        <taxon>Oiketicinae</taxon>
        <taxon>Eumeta</taxon>
    </lineage>
</organism>
<comment type="caution">
    <text evidence="2">The sequence shown here is derived from an EMBL/GenBank/DDBJ whole genome shotgun (WGS) entry which is preliminary data.</text>
</comment>
<keyword evidence="1" id="KW-1133">Transmembrane helix</keyword>
<dbReference type="EMBL" id="BGZK01002396">
    <property type="protein sequence ID" value="GBP93604.1"/>
    <property type="molecule type" value="Genomic_DNA"/>
</dbReference>
<protein>
    <submittedName>
        <fullName evidence="2">Uncharacterized protein</fullName>
    </submittedName>
</protein>
<proteinExistence type="predicted"/>
<keyword evidence="1" id="KW-0812">Transmembrane</keyword>
<keyword evidence="3" id="KW-1185">Reference proteome</keyword>
<accession>A0A4C2A2X5</accession>
<sequence>MWRQRVTSDDFRSRRACCNLGSPAFVVEVVNRVHHVSEYRSASFRRLVFSACVSRSRRGIRRPQFRFRSVDCSVVVILPSFLCAFLPAATARVMSIPPPRRRPALLRICRQSGPEITG</sequence>
<evidence type="ECO:0000313" key="3">
    <source>
        <dbReference type="Proteomes" id="UP000299102"/>
    </source>
</evidence>
<dbReference type="Proteomes" id="UP000299102">
    <property type="component" value="Unassembled WGS sequence"/>
</dbReference>
<dbReference type="AlphaFoldDB" id="A0A4C2A2X5"/>
<evidence type="ECO:0000256" key="1">
    <source>
        <dbReference type="SAM" id="Phobius"/>
    </source>
</evidence>